<evidence type="ECO:0000256" key="1">
    <source>
        <dbReference type="SAM" id="MobiDB-lite"/>
    </source>
</evidence>
<evidence type="ECO:0000313" key="2">
    <source>
        <dbReference type="EMBL" id="AAP50926.1"/>
    </source>
</evidence>
<name>Q7Y0F8_ORYSJ</name>
<gene>
    <name evidence="2" type="primary">OSJNBb0074M06.11</name>
</gene>
<dbReference type="AlphaFoldDB" id="Q7Y0F8"/>
<protein>
    <submittedName>
        <fullName evidence="2">Uncharacterized protein</fullName>
    </submittedName>
</protein>
<accession>Q7Y0F8</accession>
<sequence length="59" mass="5929">MGTAVAAACAASGDSGDSGPRGDRSRWWIQRRQREQAVAPSLVTAGTTDPSPAMAAGLG</sequence>
<dbReference type="EMBL" id="AC133932">
    <property type="protein sequence ID" value="AAP50926.1"/>
    <property type="molecule type" value="Genomic_DNA"/>
</dbReference>
<reference evidence="3" key="1">
    <citation type="journal article" date="2005" name="Nature">
        <title>The map-based sequence of the rice genome.</title>
        <authorList>
            <consortium name="International rice genome sequencing project (IRGSP)"/>
            <person name="Matsumoto T."/>
            <person name="Wu J."/>
            <person name="Kanamori H."/>
            <person name="Katayose Y."/>
            <person name="Fujisawa M."/>
            <person name="Namiki N."/>
            <person name="Mizuno H."/>
            <person name="Yamamoto K."/>
            <person name="Antonio B.A."/>
            <person name="Baba T."/>
            <person name="Sakata K."/>
            <person name="Nagamura Y."/>
            <person name="Aoki H."/>
            <person name="Arikawa K."/>
            <person name="Arita K."/>
            <person name="Bito T."/>
            <person name="Chiden Y."/>
            <person name="Fujitsuka N."/>
            <person name="Fukunaka R."/>
            <person name="Hamada M."/>
            <person name="Harada C."/>
            <person name="Hayashi A."/>
            <person name="Hijishita S."/>
            <person name="Honda M."/>
            <person name="Hosokawa S."/>
            <person name="Ichikawa Y."/>
            <person name="Idonuma A."/>
            <person name="Iijima M."/>
            <person name="Ikeda M."/>
            <person name="Ikeno M."/>
            <person name="Ito K."/>
            <person name="Ito S."/>
            <person name="Ito T."/>
            <person name="Ito Y."/>
            <person name="Ito Y."/>
            <person name="Iwabuchi A."/>
            <person name="Kamiya K."/>
            <person name="Karasawa W."/>
            <person name="Kurita K."/>
            <person name="Katagiri S."/>
            <person name="Kikuta A."/>
            <person name="Kobayashi H."/>
            <person name="Kobayashi N."/>
            <person name="Machita K."/>
            <person name="Maehara T."/>
            <person name="Masukawa M."/>
            <person name="Mizubayashi T."/>
            <person name="Mukai Y."/>
            <person name="Nagasaki H."/>
            <person name="Nagata Y."/>
            <person name="Naito S."/>
            <person name="Nakashima M."/>
            <person name="Nakama Y."/>
            <person name="Nakamichi Y."/>
            <person name="Nakamura M."/>
            <person name="Meguro A."/>
            <person name="Negishi M."/>
            <person name="Ohta I."/>
            <person name="Ohta T."/>
            <person name="Okamoto M."/>
            <person name="Ono N."/>
            <person name="Saji S."/>
            <person name="Sakaguchi M."/>
            <person name="Sakai K."/>
            <person name="Shibata M."/>
            <person name="Shimokawa T."/>
            <person name="Song J."/>
            <person name="Takazaki Y."/>
            <person name="Terasawa K."/>
            <person name="Tsugane M."/>
            <person name="Tsuji K."/>
            <person name="Ueda S."/>
            <person name="Waki K."/>
            <person name="Yamagata H."/>
            <person name="Yamamoto M."/>
            <person name="Yamamoto S."/>
            <person name="Yamane H."/>
            <person name="Yoshiki S."/>
            <person name="Yoshihara R."/>
            <person name="Yukawa K."/>
            <person name="Zhong H."/>
            <person name="Yano M."/>
            <person name="Yuan Q."/>
            <person name="Ouyang S."/>
            <person name="Liu J."/>
            <person name="Jones K.M."/>
            <person name="Gansberger K."/>
            <person name="Moffat K."/>
            <person name="Hill J."/>
            <person name="Bera J."/>
            <person name="Fadrosh D."/>
            <person name="Jin S."/>
            <person name="Johri S."/>
            <person name="Kim M."/>
            <person name="Overton L."/>
            <person name="Reardon M."/>
            <person name="Tsitrin T."/>
            <person name="Vuong H."/>
            <person name="Weaver B."/>
            <person name="Ciecko A."/>
            <person name="Tallon L."/>
            <person name="Jackson J."/>
            <person name="Pai G."/>
            <person name="Aken S.V."/>
            <person name="Utterback T."/>
            <person name="Reidmuller S."/>
            <person name="Feldblyum T."/>
            <person name="Hsiao J."/>
            <person name="Zismann V."/>
            <person name="Iobst S."/>
            <person name="de Vazeille A.R."/>
            <person name="Buell C.R."/>
            <person name="Ying K."/>
            <person name="Li Y."/>
            <person name="Lu T."/>
            <person name="Huang Y."/>
            <person name="Zhao Q."/>
            <person name="Feng Q."/>
            <person name="Zhang L."/>
            <person name="Zhu J."/>
            <person name="Weng Q."/>
            <person name="Mu J."/>
            <person name="Lu Y."/>
            <person name="Fan D."/>
            <person name="Liu Y."/>
            <person name="Guan J."/>
            <person name="Zhang Y."/>
            <person name="Yu S."/>
            <person name="Liu X."/>
            <person name="Zhang Y."/>
            <person name="Hong G."/>
            <person name="Han B."/>
            <person name="Choisne N."/>
            <person name="Demange N."/>
            <person name="Orjeda G."/>
            <person name="Samain S."/>
            <person name="Cattolico L."/>
            <person name="Pelletier E."/>
            <person name="Couloux A."/>
            <person name="Segurens B."/>
            <person name="Wincker P."/>
            <person name="D'Hont A."/>
            <person name="Scarpelli C."/>
            <person name="Weissenbach J."/>
            <person name="Salanoubat M."/>
            <person name="Quetier F."/>
            <person name="Yu Y."/>
            <person name="Kim H.R."/>
            <person name="Rambo T."/>
            <person name="Currie J."/>
            <person name="Collura K."/>
            <person name="Luo M."/>
            <person name="Yang T."/>
            <person name="Ammiraju J.S.S."/>
            <person name="Engler F."/>
            <person name="Soderlund C."/>
            <person name="Wing R.A."/>
            <person name="Palmer L.E."/>
            <person name="de la Bastide M."/>
            <person name="Spiegel L."/>
            <person name="Nascimento L."/>
            <person name="Zutavern T."/>
            <person name="O'Shaughnessy A."/>
            <person name="Dike S."/>
            <person name="Dedhia N."/>
            <person name="Preston R."/>
            <person name="Balija V."/>
            <person name="McCombie W.R."/>
            <person name="Chow T."/>
            <person name="Chen H."/>
            <person name="Chung M."/>
            <person name="Chen C."/>
            <person name="Shaw J."/>
            <person name="Wu H."/>
            <person name="Hsiao K."/>
            <person name="Chao Y."/>
            <person name="Chu M."/>
            <person name="Cheng C."/>
            <person name="Hour A."/>
            <person name="Lee P."/>
            <person name="Lin S."/>
            <person name="Lin Y."/>
            <person name="Liou J."/>
            <person name="Liu S."/>
            <person name="Hsing Y."/>
            <person name="Raghuvanshi S."/>
            <person name="Mohanty A."/>
            <person name="Bharti A.K."/>
            <person name="Gaur A."/>
            <person name="Gupta V."/>
            <person name="Kumar D."/>
            <person name="Ravi V."/>
            <person name="Vij S."/>
            <person name="Kapur A."/>
            <person name="Khurana P."/>
            <person name="Khurana P."/>
            <person name="Khurana J.P."/>
            <person name="Tyagi A.K."/>
            <person name="Gaikwad K."/>
            <person name="Singh A."/>
            <person name="Dalal V."/>
            <person name="Srivastava S."/>
            <person name="Dixit A."/>
            <person name="Pal A.K."/>
            <person name="Ghazi I.A."/>
            <person name="Yadav M."/>
            <person name="Pandit A."/>
            <person name="Bhargava A."/>
            <person name="Sureshbabu K."/>
            <person name="Batra K."/>
            <person name="Sharma T.R."/>
            <person name="Mohapatra T."/>
            <person name="Singh N.K."/>
            <person name="Messing J."/>
            <person name="Nelson A.B."/>
            <person name="Fuks G."/>
            <person name="Kavchok S."/>
            <person name="Keizer G."/>
            <person name="Linton E."/>
            <person name="Llaca V."/>
            <person name="Song R."/>
            <person name="Tanyolac B."/>
            <person name="Young S."/>
            <person name="Ho-Il K."/>
            <person name="Hahn J.H."/>
            <person name="Sangsakoo G."/>
            <person name="Vanavichit A."/>
            <person name="de Mattos Luiz.A.T."/>
            <person name="Zimmer P.D."/>
            <person name="Malone G."/>
            <person name="Dellagostin O."/>
            <person name="de Oliveira A.C."/>
            <person name="Bevan M."/>
            <person name="Bancroft I."/>
            <person name="Minx P."/>
            <person name="Cordum H."/>
            <person name="Wilson R."/>
            <person name="Cheng Z."/>
            <person name="Jin W."/>
            <person name="Jiang J."/>
            <person name="Leong S.A."/>
            <person name="Iwama H."/>
            <person name="Gojobori T."/>
            <person name="Itoh T."/>
            <person name="Niimura Y."/>
            <person name="Fujii Y."/>
            <person name="Habara T."/>
            <person name="Sakai H."/>
            <person name="Sato Y."/>
            <person name="Wilson G."/>
            <person name="Kumar K."/>
            <person name="McCouch S."/>
            <person name="Juretic N."/>
            <person name="Hoen D."/>
            <person name="Wright S."/>
            <person name="Bruskiewich R."/>
            <person name="Bureau T."/>
            <person name="Miyao A."/>
            <person name="Hirochika H."/>
            <person name="Nishikawa T."/>
            <person name="Kadowaki K."/>
            <person name="Sugiura M."/>
            <person name="Burr B."/>
            <person name="Sasaki T."/>
        </authorList>
    </citation>
    <scope>NUCLEOTIDE SEQUENCE [LARGE SCALE GENOMIC DNA]</scope>
    <source>
        <strain evidence="3">cv. Nipponbare</strain>
    </source>
</reference>
<organism evidence="2 3">
    <name type="scientific">Oryza sativa subsp. japonica</name>
    <name type="common">Rice</name>
    <dbReference type="NCBI Taxonomy" id="39947"/>
    <lineage>
        <taxon>Eukaryota</taxon>
        <taxon>Viridiplantae</taxon>
        <taxon>Streptophyta</taxon>
        <taxon>Embryophyta</taxon>
        <taxon>Tracheophyta</taxon>
        <taxon>Spermatophyta</taxon>
        <taxon>Magnoliopsida</taxon>
        <taxon>Liliopsida</taxon>
        <taxon>Poales</taxon>
        <taxon>Poaceae</taxon>
        <taxon>BOP clade</taxon>
        <taxon>Oryzoideae</taxon>
        <taxon>Oryzeae</taxon>
        <taxon>Oryzinae</taxon>
        <taxon>Oryza</taxon>
        <taxon>Oryza sativa</taxon>
    </lineage>
</organism>
<feature type="region of interest" description="Disordered" evidence="1">
    <location>
        <begin position="1"/>
        <end position="59"/>
    </location>
</feature>
<proteinExistence type="predicted"/>
<evidence type="ECO:0000313" key="3">
    <source>
        <dbReference type="Proteomes" id="UP000000763"/>
    </source>
</evidence>
<reference evidence="3" key="2">
    <citation type="journal article" date="2008" name="Nucleic Acids Res.">
        <title>The rice annotation project database (RAP-DB): 2008 update.</title>
        <authorList>
            <consortium name="The rice annotation project (RAP)"/>
        </authorList>
    </citation>
    <scope>GENOME REANNOTATION</scope>
    <source>
        <strain evidence="3">cv. Nipponbare</strain>
    </source>
</reference>
<dbReference type="Proteomes" id="UP000000763">
    <property type="component" value="Chromosome 3"/>
</dbReference>
<feature type="compositionally biased region" description="Low complexity" evidence="1">
    <location>
        <begin position="1"/>
        <end position="18"/>
    </location>
</feature>